<name>A0A6I1GMJ5_9BIFI</name>
<dbReference type="Proteomes" id="UP000441772">
    <property type="component" value="Unassembled WGS sequence"/>
</dbReference>
<evidence type="ECO:0000256" key="1">
    <source>
        <dbReference type="SAM" id="MobiDB-lite"/>
    </source>
</evidence>
<feature type="compositionally biased region" description="Polar residues" evidence="1">
    <location>
        <begin position="1"/>
        <end position="11"/>
    </location>
</feature>
<sequence>MSDEQNQTTDAQTTPPSPPSETESPQENERIAKLSREAANYRRQLREAQAERDSLKEAVSIMRRDGIAAALAGLNHNGLTSEAARDVAAALTDEQLAELYPTGSPDADAVAALAAEQLKAHPYMSRAGSPLVRSRARPTGGTDPTARPRGFDAALADRFGSL</sequence>
<evidence type="ECO:0000313" key="2">
    <source>
        <dbReference type="EMBL" id="KAB7790557.1"/>
    </source>
</evidence>
<evidence type="ECO:0000313" key="3">
    <source>
        <dbReference type="Proteomes" id="UP000441772"/>
    </source>
</evidence>
<protein>
    <recommendedName>
        <fullName evidence="4">Scaffolding protein</fullName>
    </recommendedName>
</protein>
<feature type="region of interest" description="Disordered" evidence="1">
    <location>
        <begin position="1"/>
        <end position="30"/>
    </location>
</feature>
<dbReference type="AlphaFoldDB" id="A0A6I1GMJ5"/>
<keyword evidence="3" id="KW-1185">Reference proteome</keyword>
<evidence type="ECO:0008006" key="4">
    <source>
        <dbReference type="Google" id="ProtNLM"/>
    </source>
</evidence>
<gene>
    <name evidence="2" type="ORF">F7D09_0926</name>
</gene>
<reference evidence="2 3" key="1">
    <citation type="submission" date="2019-09" db="EMBL/GenBank/DDBJ databases">
        <title>Characterization of the phylogenetic diversity of two novel species belonging to the genus Bifidobacterium: Bifidobacterium cebidarum sp. nov. and Bifidobacterium leontopitheci sp. nov.</title>
        <authorList>
            <person name="Lugli G.A."/>
            <person name="Duranti S."/>
            <person name="Milani C."/>
            <person name="Turroni F."/>
            <person name="Ventura M."/>
        </authorList>
    </citation>
    <scope>NUCLEOTIDE SEQUENCE [LARGE SCALE GENOMIC DNA]</scope>
    <source>
        <strain evidence="2 3">LMG 31471</strain>
    </source>
</reference>
<comment type="caution">
    <text evidence="2">The sequence shown here is derived from an EMBL/GenBank/DDBJ whole genome shotgun (WGS) entry which is preliminary data.</text>
</comment>
<feature type="region of interest" description="Disordered" evidence="1">
    <location>
        <begin position="125"/>
        <end position="152"/>
    </location>
</feature>
<proteinExistence type="predicted"/>
<accession>A0A6I1GMJ5</accession>
<dbReference type="EMBL" id="WBVT01000010">
    <property type="protein sequence ID" value="KAB7790557.1"/>
    <property type="molecule type" value="Genomic_DNA"/>
</dbReference>
<dbReference type="RefSeq" id="WP_152234277.1">
    <property type="nucleotide sequence ID" value="NZ_JBHSKZ010000019.1"/>
</dbReference>
<organism evidence="2 3">
    <name type="scientific">Bifidobacterium leontopitheci</name>
    <dbReference type="NCBI Taxonomy" id="2650774"/>
    <lineage>
        <taxon>Bacteria</taxon>
        <taxon>Bacillati</taxon>
        <taxon>Actinomycetota</taxon>
        <taxon>Actinomycetes</taxon>
        <taxon>Bifidobacteriales</taxon>
        <taxon>Bifidobacteriaceae</taxon>
        <taxon>Bifidobacterium</taxon>
    </lineage>
</organism>